<reference evidence="9 10" key="1">
    <citation type="journal article" date="2023" name="Elife">
        <title>Identification of key yeast species and microbe-microbe interactions impacting larval growth of Drosophila in the wild.</title>
        <authorList>
            <person name="Mure A."/>
            <person name="Sugiura Y."/>
            <person name="Maeda R."/>
            <person name="Honda K."/>
            <person name="Sakurai N."/>
            <person name="Takahashi Y."/>
            <person name="Watada M."/>
            <person name="Katoh T."/>
            <person name="Gotoh A."/>
            <person name="Gotoh Y."/>
            <person name="Taniguchi I."/>
            <person name="Nakamura K."/>
            <person name="Hayashi T."/>
            <person name="Katayama T."/>
            <person name="Uemura T."/>
            <person name="Hattori Y."/>
        </authorList>
    </citation>
    <scope>NUCLEOTIDE SEQUENCE [LARGE SCALE GENOMIC DNA]</scope>
    <source>
        <strain evidence="9 10">KH-74</strain>
    </source>
</reference>
<comment type="caution">
    <text evidence="9">The sequence shown here is derived from an EMBL/GenBank/DDBJ whole genome shotgun (WGS) entry which is preliminary data.</text>
</comment>
<keyword evidence="7" id="KW-0694">RNA-binding</keyword>
<dbReference type="PANTHER" id="PTHR12395">
    <property type="entry name" value="DOM-3 RELATED"/>
    <property type="match status" value="1"/>
</dbReference>
<sequence>MSVSASLFIGQKGSTTALKQPKELACYARNQSGETLHGAEARPRYYYLPDQSLDHPIDLTAGLRKFKDCSAAIGDRNSLHRQLQALMRLEQHKAKRVKGDIVASTDTIASLVLSAFDNEKINPIDMYVVAYDGQLFIRKAQNTAIATDKPAQMDLHRYVPYKFKSMATLAQPVQLEERATIEKRPKRLCNNGDMFASLTRAGVGKTKLLLASEIDCVFDFREEGNSNLRHYAQLVCNPTVGATGEAHKFENGIFRVWLRCFLAGVPRIICGFADDTNTLKTVEEYATVDVPVLLKEHAPEVGARCLDAIKWYGLLTEWLLKIVPPSEDAQSVKPFRLTLADNHLKLQEVESSDAVWDSIVNGEAVLSREFVEWRRSLPAK</sequence>
<proteinExistence type="inferred from homology"/>
<keyword evidence="7" id="KW-0479">Metal-binding</keyword>
<dbReference type="EMBL" id="BTGD01000001">
    <property type="protein sequence ID" value="GMM54247.1"/>
    <property type="molecule type" value="Genomic_DNA"/>
</dbReference>
<dbReference type="GO" id="GO:0034353">
    <property type="term" value="F:mRNA 5'-diphosphatase activity"/>
    <property type="evidence" value="ECO:0007669"/>
    <property type="project" value="TreeGrafter"/>
</dbReference>
<feature type="domain" description="RAI1-like" evidence="8">
    <location>
        <begin position="19"/>
        <end position="370"/>
    </location>
</feature>
<comment type="cofactor">
    <cofactor evidence="1 7">
        <name>a divalent metal cation</name>
        <dbReference type="ChEBI" id="CHEBI:60240"/>
    </cofactor>
</comment>
<dbReference type="GO" id="GO:0005634">
    <property type="term" value="C:nucleus"/>
    <property type="evidence" value="ECO:0007669"/>
    <property type="project" value="UniProtKB-SubCell"/>
</dbReference>
<dbReference type="AlphaFoldDB" id="A0AAV5RU69"/>
<comment type="catalytic activity">
    <reaction evidence="6">
        <text>a 5'-end NAD(+)-phospho-ribonucleoside in mRNA + H2O = a 5'-end phospho-ribonucleoside in mRNA + NAD(+) + H(+)</text>
        <dbReference type="Rhea" id="RHEA:60880"/>
        <dbReference type="Rhea" id="RHEA-COMP:15692"/>
        <dbReference type="Rhea" id="RHEA-COMP:15698"/>
        <dbReference type="ChEBI" id="CHEBI:15377"/>
        <dbReference type="ChEBI" id="CHEBI:15378"/>
        <dbReference type="ChEBI" id="CHEBI:57540"/>
        <dbReference type="ChEBI" id="CHEBI:138282"/>
        <dbReference type="ChEBI" id="CHEBI:144029"/>
    </reaction>
    <physiologicalReaction direction="left-to-right" evidence="6">
        <dbReference type="Rhea" id="RHEA:60881"/>
    </physiologicalReaction>
</comment>
<evidence type="ECO:0000256" key="3">
    <source>
        <dbReference type="ARBA" id="ARBA00022722"/>
    </source>
</evidence>
<dbReference type="InterPro" id="IPR013961">
    <property type="entry name" value="RAI1"/>
</dbReference>
<comment type="function">
    <text evidence="7">Decapping enzyme for NAD-capped RNAs: specifically hydrolyzes the nicotinamide adenine dinucleotide (NAD) cap from a subset of RNAs by removing the entire NAD moiety from the 5'-end of an NAD-capped RNA.</text>
</comment>
<keyword evidence="7" id="KW-0539">Nucleus</keyword>
<organism evidence="9 10">
    <name type="scientific">Maudiozyma humilis</name>
    <name type="common">Sour dough yeast</name>
    <name type="synonym">Kazachstania humilis</name>
    <dbReference type="NCBI Taxonomy" id="51915"/>
    <lineage>
        <taxon>Eukaryota</taxon>
        <taxon>Fungi</taxon>
        <taxon>Dikarya</taxon>
        <taxon>Ascomycota</taxon>
        <taxon>Saccharomycotina</taxon>
        <taxon>Saccharomycetes</taxon>
        <taxon>Saccharomycetales</taxon>
        <taxon>Saccharomycetaceae</taxon>
        <taxon>Maudiozyma</taxon>
    </lineage>
</organism>
<comment type="subcellular location">
    <subcellularLocation>
        <location evidence="7">Nucleus</location>
    </subcellularLocation>
</comment>
<evidence type="ECO:0000313" key="9">
    <source>
        <dbReference type="EMBL" id="GMM54247.1"/>
    </source>
</evidence>
<dbReference type="GO" id="GO:0003723">
    <property type="term" value="F:RNA binding"/>
    <property type="evidence" value="ECO:0007669"/>
    <property type="project" value="UniProtKB-KW"/>
</dbReference>
<evidence type="ECO:0000256" key="6">
    <source>
        <dbReference type="ARBA" id="ARBA00048124"/>
    </source>
</evidence>
<evidence type="ECO:0000256" key="4">
    <source>
        <dbReference type="ARBA" id="ARBA00044676"/>
    </source>
</evidence>
<dbReference type="Pfam" id="PF08652">
    <property type="entry name" value="RAI1"/>
    <property type="match status" value="1"/>
</dbReference>
<gene>
    <name evidence="9" type="ORF">DAKH74_008630</name>
</gene>
<comment type="catalytic activity">
    <reaction evidence="5">
        <text>a 5'-end triphospho-ribonucleoside in mRNA + H2O = a 5'-end phospho-ribonucleoside in mRNA + diphosphate + H(+)</text>
        <dbReference type="Rhea" id="RHEA:78683"/>
        <dbReference type="Rhea" id="RHEA-COMP:15692"/>
        <dbReference type="Rhea" id="RHEA-COMP:17164"/>
        <dbReference type="ChEBI" id="CHEBI:15377"/>
        <dbReference type="ChEBI" id="CHEBI:15378"/>
        <dbReference type="ChEBI" id="CHEBI:33019"/>
        <dbReference type="ChEBI" id="CHEBI:138282"/>
        <dbReference type="ChEBI" id="CHEBI:167618"/>
    </reaction>
    <physiologicalReaction direction="left-to-right" evidence="5">
        <dbReference type="Rhea" id="RHEA:78684"/>
    </physiologicalReaction>
</comment>
<dbReference type="GO" id="GO:0000166">
    <property type="term" value="F:nucleotide binding"/>
    <property type="evidence" value="ECO:0007669"/>
    <property type="project" value="UniProtKB-KW"/>
</dbReference>
<dbReference type="GO" id="GO:0004518">
    <property type="term" value="F:nuclease activity"/>
    <property type="evidence" value="ECO:0007669"/>
    <property type="project" value="UniProtKB-KW"/>
</dbReference>
<dbReference type="InterPro" id="IPR039039">
    <property type="entry name" value="RAI1-like_fam"/>
</dbReference>
<dbReference type="GO" id="GO:0110155">
    <property type="term" value="P:NAD-cap decapping"/>
    <property type="evidence" value="ECO:0007669"/>
    <property type="project" value="TreeGrafter"/>
</dbReference>
<comment type="similarity">
    <text evidence="2 7">Belongs to the DXO/Dom3Z family.</text>
</comment>
<dbReference type="PANTHER" id="PTHR12395:SF9">
    <property type="entry name" value="DECAPPING AND EXORIBONUCLEASE PROTEIN"/>
    <property type="match status" value="1"/>
</dbReference>
<name>A0AAV5RU69_MAUHU</name>
<evidence type="ECO:0000256" key="7">
    <source>
        <dbReference type="RuleBase" id="RU367113"/>
    </source>
</evidence>
<evidence type="ECO:0000256" key="2">
    <source>
        <dbReference type="ARBA" id="ARBA00006562"/>
    </source>
</evidence>
<keyword evidence="3 7" id="KW-0540">Nuclease</keyword>
<keyword evidence="7" id="KW-0547">Nucleotide-binding</keyword>
<accession>A0AAV5RU69</accession>
<evidence type="ECO:0000259" key="8">
    <source>
        <dbReference type="Pfam" id="PF08652"/>
    </source>
</evidence>
<dbReference type="Proteomes" id="UP001377567">
    <property type="component" value="Unassembled WGS sequence"/>
</dbReference>
<dbReference type="EC" id="3.6.1.-" evidence="7"/>
<dbReference type="GO" id="GO:0046872">
    <property type="term" value="F:metal ion binding"/>
    <property type="evidence" value="ECO:0007669"/>
    <property type="project" value="UniProtKB-KW"/>
</dbReference>
<keyword evidence="10" id="KW-1185">Reference proteome</keyword>
<evidence type="ECO:0000256" key="5">
    <source>
        <dbReference type="ARBA" id="ARBA00044692"/>
    </source>
</evidence>
<dbReference type="GO" id="GO:0005829">
    <property type="term" value="C:cytosol"/>
    <property type="evidence" value="ECO:0007669"/>
    <property type="project" value="TreeGrafter"/>
</dbReference>
<keyword evidence="7" id="KW-0378">Hydrolase</keyword>
<dbReference type="GO" id="GO:0000956">
    <property type="term" value="P:nuclear-transcribed mRNA catabolic process"/>
    <property type="evidence" value="ECO:0007669"/>
    <property type="project" value="TreeGrafter"/>
</dbReference>
<evidence type="ECO:0000313" key="10">
    <source>
        <dbReference type="Proteomes" id="UP001377567"/>
    </source>
</evidence>
<evidence type="ECO:0000256" key="1">
    <source>
        <dbReference type="ARBA" id="ARBA00001968"/>
    </source>
</evidence>
<protein>
    <recommendedName>
        <fullName evidence="7">Decapping nuclease</fullName>
        <ecNumber evidence="7">3.6.1.-</ecNumber>
    </recommendedName>
</protein>
<comment type="catalytic activity">
    <reaction evidence="4">
        <text>a 5'-end (N(7)-methyl 5'-triphosphoguanosine)-ribonucleoside-ribonucleotide in mRNA + H2O = a (N(7)-methyl 5'-triphosphoguanosine)-nucleoside + a 5'-end phospho-ribonucleoside in mRNA + H(+)</text>
        <dbReference type="Rhea" id="RHEA:66928"/>
        <dbReference type="Rhea" id="RHEA-COMP:15692"/>
        <dbReference type="Rhea" id="RHEA-COMP:17313"/>
        <dbReference type="ChEBI" id="CHEBI:15377"/>
        <dbReference type="ChEBI" id="CHEBI:15378"/>
        <dbReference type="ChEBI" id="CHEBI:138282"/>
        <dbReference type="ChEBI" id="CHEBI:172876"/>
        <dbReference type="ChEBI" id="CHEBI:172877"/>
    </reaction>
    <physiologicalReaction direction="left-to-right" evidence="4">
        <dbReference type="Rhea" id="RHEA:66929"/>
    </physiologicalReaction>
</comment>